<keyword evidence="2 6" id="KW-0288">FMN</keyword>
<dbReference type="AlphaFoldDB" id="A0A231HB73"/>
<dbReference type="NCBIfam" id="TIGR03860">
    <property type="entry name" value="FMN_nitrolo"/>
    <property type="match status" value="1"/>
</dbReference>
<dbReference type="InterPro" id="IPR016215">
    <property type="entry name" value="NTA_MOA"/>
</dbReference>
<feature type="binding site" evidence="6">
    <location>
        <position position="218"/>
    </location>
    <ligand>
        <name>FMN</name>
        <dbReference type="ChEBI" id="CHEBI:58210"/>
    </ligand>
</feature>
<evidence type="ECO:0000313" key="8">
    <source>
        <dbReference type="EMBL" id="OXR46193.1"/>
    </source>
</evidence>
<dbReference type="Gene3D" id="3.20.20.30">
    <property type="entry name" value="Luciferase-like domain"/>
    <property type="match status" value="1"/>
</dbReference>
<evidence type="ECO:0000259" key="7">
    <source>
        <dbReference type="Pfam" id="PF00296"/>
    </source>
</evidence>
<feature type="domain" description="Luciferase-like" evidence="7">
    <location>
        <begin position="26"/>
        <end position="382"/>
    </location>
</feature>
<evidence type="ECO:0000256" key="3">
    <source>
        <dbReference type="ARBA" id="ARBA00023002"/>
    </source>
</evidence>
<reference evidence="8 9" key="1">
    <citation type="submission" date="2017-07" db="EMBL/GenBank/DDBJ databases">
        <title>First draft Genome Sequence of Nocardia cerradoensis isolated from human infection.</title>
        <authorList>
            <person name="Carrasco G."/>
        </authorList>
    </citation>
    <scope>NUCLEOTIDE SEQUENCE [LARGE SCALE GENOMIC DNA]</scope>
    <source>
        <strain evidence="8 9">CNM20130759</strain>
    </source>
</reference>
<comment type="caution">
    <text evidence="8">The sequence shown here is derived from an EMBL/GenBank/DDBJ whole genome shotgun (WGS) entry which is preliminary data.</text>
</comment>
<dbReference type="PIRSF" id="PIRSF000337">
    <property type="entry name" value="NTA_MOA"/>
    <property type="match status" value="1"/>
</dbReference>
<dbReference type="InterPro" id="IPR011251">
    <property type="entry name" value="Luciferase-like_dom"/>
</dbReference>
<dbReference type="SUPFAM" id="SSF51679">
    <property type="entry name" value="Bacterial luciferase-like"/>
    <property type="match status" value="1"/>
</dbReference>
<dbReference type="EMBL" id="NGAF01000002">
    <property type="protein sequence ID" value="OXR46193.1"/>
    <property type="molecule type" value="Genomic_DNA"/>
</dbReference>
<feature type="binding site" evidence="6">
    <location>
        <position position="217"/>
    </location>
    <ligand>
        <name>FMN</name>
        <dbReference type="ChEBI" id="CHEBI:58210"/>
    </ligand>
</feature>
<feature type="binding site" evidence="6">
    <location>
        <position position="147"/>
    </location>
    <ligand>
        <name>FMN</name>
        <dbReference type="ChEBI" id="CHEBI:58210"/>
    </ligand>
</feature>
<evidence type="ECO:0000256" key="2">
    <source>
        <dbReference type="ARBA" id="ARBA00022643"/>
    </source>
</evidence>
<organism evidence="8 9">
    <name type="scientific">Nocardia cerradoensis</name>
    <dbReference type="NCBI Taxonomy" id="85688"/>
    <lineage>
        <taxon>Bacteria</taxon>
        <taxon>Bacillati</taxon>
        <taxon>Actinomycetota</taxon>
        <taxon>Actinomycetes</taxon>
        <taxon>Mycobacteriales</taxon>
        <taxon>Nocardiaceae</taxon>
        <taxon>Nocardia</taxon>
    </lineage>
</organism>
<dbReference type="InterPro" id="IPR051260">
    <property type="entry name" value="Diverse_substr_monoxygenases"/>
</dbReference>
<evidence type="ECO:0000256" key="4">
    <source>
        <dbReference type="ARBA" id="ARBA00023033"/>
    </source>
</evidence>
<evidence type="ECO:0000313" key="9">
    <source>
        <dbReference type="Proteomes" id="UP000215506"/>
    </source>
</evidence>
<dbReference type="PANTHER" id="PTHR30011:SF16">
    <property type="entry name" value="C2H2 FINGER DOMAIN TRANSCRIPTION FACTOR (EUROFUNG)-RELATED"/>
    <property type="match status" value="1"/>
</dbReference>
<dbReference type="EC" id="1.14.14.10" evidence="8"/>
<dbReference type="Proteomes" id="UP000215506">
    <property type="component" value="Unassembled WGS sequence"/>
</dbReference>
<keyword evidence="3 8" id="KW-0560">Oxidoreductase</keyword>
<name>A0A231HB73_9NOCA</name>
<dbReference type="RefSeq" id="WP_094024605.1">
    <property type="nucleotide sequence ID" value="NZ_NGAF01000002.1"/>
</dbReference>
<sequence>MSRTLHLNAFLMSTGHHEASWRLPESNPLAHVDIEHYICLAQTAERGLFDSIFFADSPVLQGDPGRRPVGKLEPTILLTAIALRTSRIGLIATASTSYNDPYNLARRFASVDWVSGGRVGWNIVTTAGADAARNFGLDDVPDHRLRYEKAAEFVDVATKLWDSWDDDAFIGDKELGIHSDPDKVREINHIGEFFRVAGPLNVPRSPQGYPVLVQAGSSEDGKGFAARYAEAVFTAQQTLEDGKQFYADLKERARRLGRDPGTVKILPGIVPVIGDTEAHARELDDELTRLIQPEYQRRTLAERFKLPVEALDLDSELPADLPTEDEIQGAKSRFTLIVNLARRERLTVRQLIARLGGGRGHRTFAGTAEQVADTIQEWFTDGAADGFNVMPAALPSGLERFVDEVVPILQERGLFRTEYEATTLRGHYGLARPENRFSVAADAAIAR</sequence>
<protein>
    <submittedName>
        <fullName evidence="8">Nitrilotriacetate monooxygenase component A</fullName>
        <ecNumber evidence="8">1.14.14.10</ecNumber>
    </submittedName>
</protein>
<proteinExistence type="inferred from homology"/>
<dbReference type="InterPro" id="IPR036661">
    <property type="entry name" value="Luciferase-like_sf"/>
</dbReference>
<keyword evidence="1 6" id="KW-0285">Flavoprotein</keyword>
<feature type="binding site" evidence="6">
    <location>
        <position position="56"/>
    </location>
    <ligand>
        <name>FMN</name>
        <dbReference type="ChEBI" id="CHEBI:58210"/>
    </ligand>
</feature>
<dbReference type="Pfam" id="PF00296">
    <property type="entry name" value="Bac_luciferase"/>
    <property type="match status" value="1"/>
</dbReference>
<keyword evidence="4 8" id="KW-0503">Monooxygenase</keyword>
<evidence type="ECO:0000256" key="6">
    <source>
        <dbReference type="PIRSR" id="PIRSR000337-1"/>
    </source>
</evidence>
<keyword evidence="9" id="KW-1185">Reference proteome</keyword>
<dbReference type="GO" id="GO:0018529">
    <property type="term" value="F:nitrilotriacetate monooxygenase activity"/>
    <property type="evidence" value="ECO:0007669"/>
    <property type="project" value="UniProtKB-EC"/>
</dbReference>
<dbReference type="CDD" id="cd01095">
    <property type="entry name" value="Nitrilotriacetate_monoxgenase"/>
    <property type="match status" value="1"/>
</dbReference>
<evidence type="ECO:0000256" key="5">
    <source>
        <dbReference type="ARBA" id="ARBA00033748"/>
    </source>
</evidence>
<dbReference type="PANTHER" id="PTHR30011">
    <property type="entry name" value="ALKANESULFONATE MONOOXYGENASE-RELATED"/>
    <property type="match status" value="1"/>
</dbReference>
<feature type="binding site" evidence="6">
    <location>
        <position position="93"/>
    </location>
    <ligand>
        <name>FMN</name>
        <dbReference type="ChEBI" id="CHEBI:58210"/>
    </ligand>
</feature>
<accession>A0A231HB73</accession>
<comment type="similarity">
    <text evidence="5">Belongs to the NtaA/SnaA/DszA monooxygenase family.</text>
</comment>
<gene>
    <name evidence="8" type="primary">ntaA_2</name>
    <name evidence="8" type="ORF">B7C42_01158</name>
</gene>
<feature type="binding site" evidence="6">
    <location>
        <position position="143"/>
    </location>
    <ligand>
        <name>FMN</name>
        <dbReference type="ChEBI" id="CHEBI:58210"/>
    </ligand>
</feature>
<evidence type="ECO:0000256" key="1">
    <source>
        <dbReference type="ARBA" id="ARBA00022630"/>
    </source>
</evidence>